<protein>
    <submittedName>
        <fullName evidence="3">Uncharacterized protein</fullName>
    </submittedName>
</protein>
<evidence type="ECO:0000313" key="4">
    <source>
        <dbReference type="Proteomes" id="UP000250235"/>
    </source>
</evidence>
<sequence length="594" mass="66735">MRLHLGDSARGASGEEPGTDAPDVQVRGDLWHRRPPTSRSEEIYDLPPIITIAEALSSGKGSERIPPFDPYKDFLVASLSAVVATRYICNMAPDQDLQVLKRADDTEAVGHFAANIASAIACGCEVVKRLTRAHRKMNSSRKNFDEAMGRHAEVIARLEELEALKAREEGAAKAQREVLEAELAAEKETRAIEREDLVAELEKANAWAGQEAERLKSEAKEEFLKSPEFDTLLAKKAWGYFKDGFWGCLAQFRANGYSEEEHPASFLDLQQALAEKAWGYFKDGFWGCLAQFRANGYSEEEHPASFLDLQQALPEVGNEEEAEGEEEEEEEENKEEEGGDDANANPPKKRDEYFTDVISSSRRSEQVRRRRQAATARKGGGREEWEKGGRRALGRTSILPPPILKKLSLIFVRELRSQYLCDPQWFKDTASHEPTTCVTPKSQFRTDPSDHDSIGYPCTKASCKSSTTKHRLLHASGPHTIPPPDDPNRVGKRVKVRHLSCRVSMTFRVVRANLYNQDLGLIHSTNGNHLESPNQDSSIDHQVTIHLHAQNITMFPTNDTWYFTSQMLVSNSSGLILILTAQSTRNEFRTHNDY</sequence>
<reference evidence="3 4" key="1">
    <citation type="journal article" date="2015" name="Proc. Natl. Acad. Sci. U.S.A.">
        <title>The resurrection genome of Boea hygrometrica: A blueprint for survival of dehydration.</title>
        <authorList>
            <person name="Xiao L."/>
            <person name="Yang G."/>
            <person name="Zhang L."/>
            <person name="Yang X."/>
            <person name="Zhao S."/>
            <person name="Ji Z."/>
            <person name="Zhou Q."/>
            <person name="Hu M."/>
            <person name="Wang Y."/>
            <person name="Chen M."/>
            <person name="Xu Y."/>
            <person name="Jin H."/>
            <person name="Xiao X."/>
            <person name="Hu G."/>
            <person name="Bao F."/>
            <person name="Hu Y."/>
            <person name="Wan P."/>
            <person name="Li L."/>
            <person name="Deng X."/>
            <person name="Kuang T."/>
            <person name="Xiang C."/>
            <person name="Zhu J.K."/>
            <person name="Oliver M.J."/>
            <person name="He Y."/>
        </authorList>
    </citation>
    <scope>NUCLEOTIDE SEQUENCE [LARGE SCALE GENOMIC DNA]</scope>
    <source>
        <strain evidence="4">cv. XS01</strain>
    </source>
</reference>
<evidence type="ECO:0000313" key="3">
    <source>
        <dbReference type="EMBL" id="KZV24894.1"/>
    </source>
</evidence>
<feature type="coiled-coil region" evidence="1">
    <location>
        <begin position="151"/>
        <end position="218"/>
    </location>
</feature>
<keyword evidence="1" id="KW-0175">Coiled coil</keyword>
<feature type="region of interest" description="Disordered" evidence="2">
    <location>
        <begin position="315"/>
        <end position="388"/>
    </location>
</feature>
<organism evidence="3 4">
    <name type="scientific">Dorcoceras hygrometricum</name>
    <dbReference type="NCBI Taxonomy" id="472368"/>
    <lineage>
        <taxon>Eukaryota</taxon>
        <taxon>Viridiplantae</taxon>
        <taxon>Streptophyta</taxon>
        <taxon>Embryophyta</taxon>
        <taxon>Tracheophyta</taxon>
        <taxon>Spermatophyta</taxon>
        <taxon>Magnoliopsida</taxon>
        <taxon>eudicotyledons</taxon>
        <taxon>Gunneridae</taxon>
        <taxon>Pentapetalae</taxon>
        <taxon>asterids</taxon>
        <taxon>lamiids</taxon>
        <taxon>Lamiales</taxon>
        <taxon>Gesneriaceae</taxon>
        <taxon>Didymocarpoideae</taxon>
        <taxon>Trichosporeae</taxon>
        <taxon>Loxocarpinae</taxon>
        <taxon>Dorcoceras</taxon>
    </lineage>
</organism>
<feature type="compositionally biased region" description="Acidic residues" evidence="2">
    <location>
        <begin position="317"/>
        <end position="340"/>
    </location>
</feature>
<gene>
    <name evidence="3" type="ORF">F511_16553</name>
</gene>
<accession>A0A2Z7ASQ5</accession>
<dbReference type="AlphaFoldDB" id="A0A2Z7ASQ5"/>
<name>A0A2Z7ASQ5_9LAMI</name>
<keyword evidence="4" id="KW-1185">Reference proteome</keyword>
<dbReference type="EMBL" id="KV012496">
    <property type="protein sequence ID" value="KZV24894.1"/>
    <property type="molecule type" value="Genomic_DNA"/>
</dbReference>
<proteinExistence type="predicted"/>
<evidence type="ECO:0000256" key="1">
    <source>
        <dbReference type="SAM" id="Coils"/>
    </source>
</evidence>
<feature type="region of interest" description="Disordered" evidence="2">
    <location>
        <begin position="1"/>
        <end position="39"/>
    </location>
</feature>
<evidence type="ECO:0000256" key="2">
    <source>
        <dbReference type="SAM" id="MobiDB-lite"/>
    </source>
</evidence>
<dbReference type="Proteomes" id="UP000250235">
    <property type="component" value="Unassembled WGS sequence"/>
</dbReference>